<dbReference type="PANTHER" id="PTHR46162:SF2">
    <property type="entry name" value="ANKYRIN REPEAT-CONTAINING PROTEIN-RELATED"/>
    <property type="match status" value="1"/>
</dbReference>
<feature type="region of interest" description="Disordered" evidence="3">
    <location>
        <begin position="897"/>
        <end position="934"/>
    </location>
</feature>
<dbReference type="EMBL" id="MCFG01000077">
    <property type="protein sequence ID" value="ORX83233.1"/>
    <property type="molecule type" value="Genomic_DNA"/>
</dbReference>
<proteinExistence type="predicted"/>
<keyword evidence="1 2" id="KW-0728">SH3 domain</keyword>
<organism evidence="6 7">
    <name type="scientific">Anaeromyces robustus</name>
    <dbReference type="NCBI Taxonomy" id="1754192"/>
    <lineage>
        <taxon>Eukaryota</taxon>
        <taxon>Fungi</taxon>
        <taxon>Fungi incertae sedis</taxon>
        <taxon>Chytridiomycota</taxon>
        <taxon>Chytridiomycota incertae sedis</taxon>
        <taxon>Neocallimastigomycetes</taxon>
        <taxon>Neocallimastigales</taxon>
        <taxon>Neocallimastigaceae</taxon>
        <taxon>Anaeromyces</taxon>
    </lineage>
</organism>
<reference evidence="6 7" key="2">
    <citation type="submission" date="2016-08" db="EMBL/GenBank/DDBJ databases">
        <title>Pervasive Adenine N6-methylation of Active Genes in Fungi.</title>
        <authorList>
            <consortium name="DOE Joint Genome Institute"/>
            <person name="Mondo S.J."/>
            <person name="Dannebaum R.O."/>
            <person name="Kuo R.C."/>
            <person name="Labutti K."/>
            <person name="Haridas S."/>
            <person name="Kuo A."/>
            <person name="Salamov A."/>
            <person name="Ahrendt S.R."/>
            <person name="Lipzen A."/>
            <person name="Sullivan W."/>
            <person name="Andreopoulos W.B."/>
            <person name="Clum A."/>
            <person name="Lindquist E."/>
            <person name="Daum C."/>
            <person name="Ramamoorthy G.K."/>
            <person name="Gryganskyi A."/>
            <person name="Culley D."/>
            <person name="Magnuson J.K."/>
            <person name="James T.Y."/>
            <person name="O'Malley M.A."/>
            <person name="Stajich J.E."/>
            <person name="Spatafora J.W."/>
            <person name="Visel A."/>
            <person name="Grigoriev I.V."/>
        </authorList>
    </citation>
    <scope>NUCLEOTIDE SEQUENCE [LARGE SCALE GENOMIC DNA]</scope>
    <source>
        <strain evidence="6 7">S4</strain>
    </source>
</reference>
<dbReference type="Pfam" id="PF22486">
    <property type="entry name" value="MATH_2"/>
    <property type="match status" value="3"/>
</dbReference>
<feature type="compositionally biased region" description="Polar residues" evidence="3">
    <location>
        <begin position="1279"/>
        <end position="1290"/>
    </location>
</feature>
<dbReference type="PROSITE" id="PS50002">
    <property type="entry name" value="SH3"/>
    <property type="match status" value="1"/>
</dbReference>
<feature type="domain" description="MATH" evidence="5">
    <location>
        <begin position="190"/>
        <end position="322"/>
    </location>
</feature>
<dbReference type="Gene3D" id="2.30.30.40">
    <property type="entry name" value="SH3 Domains"/>
    <property type="match status" value="1"/>
</dbReference>
<dbReference type="CDD" id="cd00174">
    <property type="entry name" value="SH3"/>
    <property type="match status" value="1"/>
</dbReference>
<evidence type="ECO:0000313" key="6">
    <source>
        <dbReference type="EMBL" id="ORX83233.1"/>
    </source>
</evidence>
<feature type="domain" description="MATH" evidence="5">
    <location>
        <begin position="520"/>
        <end position="658"/>
    </location>
</feature>
<dbReference type="STRING" id="1754192.A0A1Y1XBZ4"/>
<feature type="compositionally biased region" description="Low complexity" evidence="3">
    <location>
        <begin position="1011"/>
        <end position="1032"/>
    </location>
</feature>
<dbReference type="InterPro" id="IPR036028">
    <property type="entry name" value="SH3-like_dom_sf"/>
</dbReference>
<dbReference type="SMART" id="SM00061">
    <property type="entry name" value="MATH"/>
    <property type="match status" value="3"/>
</dbReference>
<reference evidence="6 7" key="1">
    <citation type="submission" date="2016-08" db="EMBL/GenBank/DDBJ databases">
        <title>A Parts List for Fungal Cellulosomes Revealed by Comparative Genomics.</title>
        <authorList>
            <consortium name="DOE Joint Genome Institute"/>
            <person name="Haitjema C.H."/>
            <person name="Gilmore S.P."/>
            <person name="Henske J.K."/>
            <person name="Solomon K.V."/>
            <person name="De Groot R."/>
            <person name="Kuo A."/>
            <person name="Mondo S.J."/>
            <person name="Salamov A.A."/>
            <person name="Labutti K."/>
            <person name="Zhao Z."/>
            <person name="Chiniquy J."/>
            <person name="Barry K."/>
            <person name="Brewer H.M."/>
            <person name="Purvine S.O."/>
            <person name="Wright A.T."/>
            <person name="Boxma B."/>
            <person name="Van Alen T."/>
            <person name="Hackstein J.H."/>
            <person name="Baker S.E."/>
            <person name="Grigoriev I.V."/>
            <person name="O'Malley M.A."/>
        </authorList>
    </citation>
    <scope>NUCLEOTIDE SEQUENCE [LARGE SCALE GENOMIC DNA]</scope>
    <source>
        <strain evidence="6 7">S4</strain>
    </source>
</reference>
<evidence type="ECO:0000256" key="2">
    <source>
        <dbReference type="PROSITE-ProRule" id="PRU00192"/>
    </source>
</evidence>
<protein>
    <recommendedName>
        <fullName evidence="8">MATH domain-containing protein</fullName>
    </recommendedName>
</protein>
<dbReference type="Gene3D" id="2.60.210.10">
    <property type="entry name" value="Apoptosis, Tumor Necrosis Factor Receptor Associated Protein 2, Chain A"/>
    <property type="match status" value="5"/>
</dbReference>
<feature type="compositionally biased region" description="Low complexity" evidence="3">
    <location>
        <begin position="1225"/>
        <end position="1242"/>
    </location>
</feature>
<comment type="caution">
    <text evidence="6">The sequence shown here is derived from an EMBL/GenBank/DDBJ whole genome shotgun (WGS) entry which is preliminary data.</text>
</comment>
<name>A0A1Y1XBZ4_9FUNG</name>
<evidence type="ECO:0000256" key="1">
    <source>
        <dbReference type="ARBA" id="ARBA00022443"/>
    </source>
</evidence>
<dbReference type="CDD" id="cd22541">
    <property type="entry name" value="SP5_N"/>
    <property type="match status" value="1"/>
</dbReference>
<dbReference type="Proteomes" id="UP000193944">
    <property type="component" value="Unassembled WGS sequence"/>
</dbReference>
<dbReference type="SUPFAM" id="SSF50044">
    <property type="entry name" value="SH3-domain"/>
    <property type="match status" value="1"/>
</dbReference>
<feature type="domain" description="MATH" evidence="5">
    <location>
        <begin position="354"/>
        <end position="489"/>
    </location>
</feature>
<dbReference type="InterPro" id="IPR002083">
    <property type="entry name" value="MATH/TRAF_dom"/>
</dbReference>
<evidence type="ECO:0000259" key="5">
    <source>
        <dbReference type="PROSITE" id="PS50144"/>
    </source>
</evidence>
<sequence>MEFKHIKPSKTQFINELKDLIKTEVNGEYDSIKEDYFEWDINNWRTSKESKISPEFWLCGYKWELKINKNYSKLHNSLNYFDVTLKNKDNNDKLKYNCVVAIRDNNSYLNYIAKEMIIKYKDKYCSFDKDNYKNAFKSLLKNDVISVTVYIRTYINSAKEKKDIFLNTLNHMLDENISNENISNYELIGKDYYEWKIENWNNVKFNEEAEYSPKFNICGYNWKLKLHPNGNDNSNDYVSFYLKNLDFLNNNTNHIFVKCILFISNYENYKFYHEKKFTANFHQDNNTDGIKDFIERENLYNDNNTFKQPIIENNKVIIGAYLSVYKYNKVGSIIKELKDSIIKKNTTNNDCIEENYYEWSIDNWKLIKSSKKVIYSPEFEIGGYKWKIHLYPNGNYPENRDYISLYLHNENVANNSFAHILLDYSLYMRNYKDYSCFNSIQSENSCNYNDEEQEHGKERFIKLTDLYIKNKITNIPIIEDNKIVIGTYIRIYRYDKENLIKDIKSLLYNNNRNVNDIIDENHCEWKIDNWDNIKNKNMVKSPAFFIGNNKWDITIYPNGYDKEAKDYVSFNLTNLTIKENDNAKDNNNLYTSFAYYIRNKNNYYYYYSGYNYNLGIFNKKKNNYYLKEFIEKEELCKINQIDHQSLVEDNKVVIGVYICIYKRDNFDKFINNMKKLIDDSNLRDNEVVDERFFEEELDDWEETSEEYEFENDGNIGNYLWRCILQPYSYSKNGISLSLRCAEFDKNVSDKMNNDVYIKFVLYIRNYKNFNYIKTEDSGKFYLYNKSNKELGIKEFINRSDLYLKNNHLLEDNKLVYGAYIRVYKNKPKEKIINKDFKLQFQSDDKTNGGGIVYHYDENGDLDVKLYGYKVDPLKNNIEVVDYKVNKLNTDNPHTEIANQTKININDIEDDDVSSSSNDDYESESESDDGYGSEIKNGDTVIALSDYKGKFSYELDFNKNEQLVITDWKFKPDYAMGYKLSNTKRAGLIPKNKISKKGEYTNTQSNNQSLAISTSSVQSTTSQPISSPQSSIPLPIPSSFAPPPPSPQPIPQTNLQSLQQSIQPYSSQPYSSQTYSPQPYSPQPYSSQPYSPQPYSSQPYSPQPYSPQPYIQPTPLQPSSIQPVPPQPSTIRSLSLPPSSVQSTPPQSTSSQSYNTLYPALSPQSSPQSQPYQQSYSLTPQQQSTPQTYRQYSLPTSPTYSQQLSPPPQPYHSSFSMPSPQPSPQLSPQQYQPSYSMPSLQPSPQLPPQPYNPTYPVPPLQPLSPQVSSSQPYSYPYAQGDSSNQNQATSPSAPPPQYY</sequence>
<feature type="compositionally biased region" description="Low complexity" evidence="3">
    <location>
        <begin position="1050"/>
        <end position="1099"/>
    </location>
</feature>
<evidence type="ECO:0000259" key="4">
    <source>
        <dbReference type="PROSITE" id="PS50002"/>
    </source>
</evidence>
<dbReference type="InterPro" id="IPR008974">
    <property type="entry name" value="TRAF-like"/>
</dbReference>
<evidence type="ECO:0000313" key="7">
    <source>
        <dbReference type="Proteomes" id="UP000193944"/>
    </source>
</evidence>
<dbReference type="PANTHER" id="PTHR46162">
    <property type="entry name" value="TRAF-LIKE FAMILY PROTEIN"/>
    <property type="match status" value="1"/>
</dbReference>
<feature type="compositionally biased region" description="Pro residues" evidence="3">
    <location>
        <begin position="1033"/>
        <end position="1049"/>
    </location>
</feature>
<feature type="compositionally biased region" description="Low complexity" evidence="3">
    <location>
        <begin position="1262"/>
        <end position="1276"/>
    </location>
</feature>
<feature type="compositionally biased region" description="Pro residues" evidence="3">
    <location>
        <begin position="1243"/>
        <end position="1261"/>
    </location>
</feature>
<feature type="domain" description="SH3" evidence="4">
    <location>
        <begin position="935"/>
        <end position="998"/>
    </location>
</feature>
<evidence type="ECO:0000256" key="3">
    <source>
        <dbReference type="SAM" id="MobiDB-lite"/>
    </source>
</evidence>
<dbReference type="OrthoDB" id="289038at2759"/>
<dbReference type="SUPFAM" id="SSF49599">
    <property type="entry name" value="TRAF domain-like"/>
    <property type="match status" value="4"/>
</dbReference>
<dbReference type="CDD" id="cd00121">
    <property type="entry name" value="MATH"/>
    <property type="match status" value="3"/>
</dbReference>
<feature type="region of interest" description="Disordered" evidence="3">
    <location>
        <begin position="997"/>
        <end position="1298"/>
    </location>
</feature>
<dbReference type="InterPro" id="IPR001452">
    <property type="entry name" value="SH3_domain"/>
</dbReference>
<evidence type="ECO:0008006" key="8">
    <source>
        <dbReference type="Google" id="ProtNLM"/>
    </source>
</evidence>
<feature type="compositionally biased region" description="Polar residues" evidence="3">
    <location>
        <begin position="999"/>
        <end position="1010"/>
    </location>
</feature>
<gene>
    <name evidence="6" type="ORF">BCR32DRAFT_267120</name>
</gene>
<accession>A0A1Y1XBZ4</accession>
<dbReference type="PROSITE" id="PS50144">
    <property type="entry name" value="MATH"/>
    <property type="match status" value="4"/>
</dbReference>
<feature type="domain" description="MATH" evidence="5">
    <location>
        <begin position="690"/>
        <end position="820"/>
    </location>
</feature>
<feature type="compositionally biased region" description="Low complexity" evidence="3">
    <location>
        <begin position="1132"/>
        <end position="1203"/>
    </location>
</feature>
<keyword evidence="7" id="KW-1185">Reference proteome</keyword>
<feature type="compositionally biased region" description="Acidic residues" evidence="3">
    <location>
        <begin position="906"/>
        <end position="930"/>
    </location>
</feature>
<feature type="compositionally biased region" description="Pro residues" evidence="3">
    <location>
        <begin position="1100"/>
        <end position="1115"/>
    </location>
</feature>